<dbReference type="KEGG" id="adl:AURDEDRAFT_172945"/>
<evidence type="ECO:0000313" key="2">
    <source>
        <dbReference type="Proteomes" id="UP000006514"/>
    </source>
</evidence>
<protein>
    <submittedName>
        <fullName evidence="1">Uncharacterized protein</fullName>
    </submittedName>
</protein>
<sequence>MPHEGPSLANKDDLYRKPGTIADEMSVTPSRGVNGINQYQYPGYPVLGSAVWPSEATSIATSPAFWPYPVVGNDMFQSYPQGLQYPSTLGLVPFPALGANPFLEFPYLGDGTAFYDGAQLGLLPQPDVRGSNMPDAPTESLQSIMEKFPDLVQLAASLAPGGAIAKNAQSREENTTAGNMNNAGPQVQRLVMPKFHQGVVIEGLDELRASQACT</sequence>
<organism evidence="1 2">
    <name type="scientific">Auricularia subglabra (strain TFB-10046 / SS5)</name>
    <name type="common">White-rot fungus</name>
    <name type="synonym">Auricularia delicata (strain TFB10046)</name>
    <dbReference type="NCBI Taxonomy" id="717982"/>
    <lineage>
        <taxon>Eukaryota</taxon>
        <taxon>Fungi</taxon>
        <taxon>Dikarya</taxon>
        <taxon>Basidiomycota</taxon>
        <taxon>Agaricomycotina</taxon>
        <taxon>Agaricomycetes</taxon>
        <taxon>Auriculariales</taxon>
        <taxon>Auriculariaceae</taxon>
        <taxon>Auricularia</taxon>
    </lineage>
</organism>
<dbReference type="EMBL" id="JH687832">
    <property type="protein sequence ID" value="EJD37945.1"/>
    <property type="molecule type" value="Genomic_DNA"/>
</dbReference>
<name>J0LI83_AURST</name>
<accession>J0LI83</accession>
<evidence type="ECO:0000313" key="1">
    <source>
        <dbReference type="EMBL" id="EJD37945.1"/>
    </source>
</evidence>
<dbReference type="Proteomes" id="UP000006514">
    <property type="component" value="Unassembled WGS sequence"/>
</dbReference>
<reference evidence="2" key="1">
    <citation type="journal article" date="2012" name="Science">
        <title>The Paleozoic origin of enzymatic lignin decomposition reconstructed from 31 fungal genomes.</title>
        <authorList>
            <person name="Floudas D."/>
            <person name="Binder M."/>
            <person name="Riley R."/>
            <person name="Barry K."/>
            <person name="Blanchette R.A."/>
            <person name="Henrissat B."/>
            <person name="Martinez A.T."/>
            <person name="Otillar R."/>
            <person name="Spatafora J.W."/>
            <person name="Yadav J.S."/>
            <person name="Aerts A."/>
            <person name="Benoit I."/>
            <person name="Boyd A."/>
            <person name="Carlson A."/>
            <person name="Copeland A."/>
            <person name="Coutinho P.M."/>
            <person name="de Vries R.P."/>
            <person name="Ferreira P."/>
            <person name="Findley K."/>
            <person name="Foster B."/>
            <person name="Gaskell J."/>
            <person name="Glotzer D."/>
            <person name="Gorecki P."/>
            <person name="Heitman J."/>
            <person name="Hesse C."/>
            <person name="Hori C."/>
            <person name="Igarashi K."/>
            <person name="Jurgens J.A."/>
            <person name="Kallen N."/>
            <person name="Kersten P."/>
            <person name="Kohler A."/>
            <person name="Kuees U."/>
            <person name="Kumar T.K.A."/>
            <person name="Kuo A."/>
            <person name="LaButti K."/>
            <person name="Larrondo L.F."/>
            <person name="Lindquist E."/>
            <person name="Ling A."/>
            <person name="Lombard V."/>
            <person name="Lucas S."/>
            <person name="Lundell T."/>
            <person name="Martin R."/>
            <person name="McLaughlin D.J."/>
            <person name="Morgenstern I."/>
            <person name="Morin E."/>
            <person name="Murat C."/>
            <person name="Nagy L.G."/>
            <person name="Nolan M."/>
            <person name="Ohm R.A."/>
            <person name="Patyshakuliyeva A."/>
            <person name="Rokas A."/>
            <person name="Ruiz-Duenas F.J."/>
            <person name="Sabat G."/>
            <person name="Salamov A."/>
            <person name="Samejima M."/>
            <person name="Schmutz J."/>
            <person name="Slot J.C."/>
            <person name="St John F."/>
            <person name="Stenlid J."/>
            <person name="Sun H."/>
            <person name="Sun S."/>
            <person name="Syed K."/>
            <person name="Tsang A."/>
            <person name="Wiebenga A."/>
            <person name="Young D."/>
            <person name="Pisabarro A."/>
            <person name="Eastwood D.C."/>
            <person name="Martin F."/>
            <person name="Cullen D."/>
            <person name="Grigoriev I.V."/>
            <person name="Hibbett D.S."/>
        </authorList>
    </citation>
    <scope>NUCLEOTIDE SEQUENCE [LARGE SCALE GENOMIC DNA]</scope>
    <source>
        <strain evidence="2">TFB10046</strain>
    </source>
</reference>
<dbReference type="AlphaFoldDB" id="J0LI83"/>
<dbReference type="InParanoid" id="J0LI83"/>
<gene>
    <name evidence="1" type="ORF">AURDEDRAFT_172945</name>
</gene>
<proteinExistence type="predicted"/>
<keyword evidence="2" id="KW-1185">Reference proteome</keyword>